<dbReference type="Gene3D" id="1.10.10.60">
    <property type="entry name" value="Homeodomain-like"/>
    <property type="match status" value="1"/>
</dbReference>
<evidence type="ECO:0000259" key="3">
    <source>
        <dbReference type="PROSITE" id="PS50994"/>
    </source>
</evidence>
<evidence type="ECO:0000313" key="4">
    <source>
        <dbReference type="EMBL" id="AVD70298.1"/>
    </source>
</evidence>
<name>A0A2L1GKX5_9BACT</name>
<evidence type="ECO:0000256" key="2">
    <source>
        <dbReference type="SAM" id="MobiDB-lite"/>
    </source>
</evidence>
<protein>
    <recommendedName>
        <fullName evidence="3">Integrase catalytic domain-containing protein</fullName>
    </recommendedName>
</protein>
<dbReference type="PROSITE" id="PS50994">
    <property type="entry name" value="INTEGRASE"/>
    <property type="match status" value="1"/>
</dbReference>
<dbReference type="Pfam" id="PF13936">
    <property type="entry name" value="HTH_38"/>
    <property type="match status" value="1"/>
</dbReference>
<reference evidence="4 5" key="1">
    <citation type="journal article" date="2018" name="MBio">
        <title>Insights into the evolution of host association through the isolation and characterization of a novel human periodontal pathobiont, Desulfobulbus oralis.</title>
        <authorList>
            <person name="Cross K.L."/>
            <person name="Chirania P."/>
            <person name="Xiong W."/>
            <person name="Beall C.J."/>
            <person name="Elkins J.G."/>
            <person name="Giannone R.J."/>
            <person name="Griffen A.L."/>
            <person name="Guss A.M."/>
            <person name="Hettich R.L."/>
            <person name="Joshi S.S."/>
            <person name="Mokrzan E.M."/>
            <person name="Martin R.K."/>
            <person name="Zhulin I.B."/>
            <person name="Leys E.J."/>
            <person name="Podar M."/>
        </authorList>
    </citation>
    <scope>NUCLEOTIDE SEQUENCE [LARGE SCALE GENOMIC DNA]</scope>
    <source>
        <strain evidence="4 5">ORNL</strain>
    </source>
</reference>
<dbReference type="InterPro" id="IPR051917">
    <property type="entry name" value="Transposase-Integrase"/>
</dbReference>
<organism evidence="4 5">
    <name type="scientific">Desulfobulbus oralis</name>
    <dbReference type="NCBI Taxonomy" id="1986146"/>
    <lineage>
        <taxon>Bacteria</taxon>
        <taxon>Pseudomonadati</taxon>
        <taxon>Thermodesulfobacteriota</taxon>
        <taxon>Desulfobulbia</taxon>
        <taxon>Desulfobulbales</taxon>
        <taxon>Desulfobulbaceae</taxon>
        <taxon>Desulfobulbus</taxon>
    </lineage>
</organism>
<feature type="domain" description="Integrase catalytic" evidence="3">
    <location>
        <begin position="162"/>
        <end position="324"/>
    </location>
</feature>
<proteinExistence type="predicted"/>
<sequence>MSHSHLALEKRIRIEIFVSMGLSCREMARRLGRSHSTLSRELRRNVGSAKRGYRAQSAERRARKRRKRARHYRCMNRPELVAWVDEKLRANWSPEQIAGRIRLEYPEDQSMRISTETIYRWVYAAAQFGDTSYRHLRRAHKGRRRQARYGQGRRLFPGRIDISCRPGIVALRTRFGDWEADLVCASKGKAALLSCTERKSRFLLLARVQDKTAAFFNAALIPCLRAVPSKLRQTLTLDNGSEMAGFRALELATGLRTYFCQPHAPWQRGTNENSNGLLRQYFPRGISLHKITEAMVVKAAEQLNNRPRKCLHYQTPAEVFNQELTGAFAI</sequence>
<dbReference type="EMBL" id="CP021255">
    <property type="protein sequence ID" value="AVD70298.1"/>
    <property type="molecule type" value="Genomic_DNA"/>
</dbReference>
<dbReference type="GO" id="GO:0004803">
    <property type="term" value="F:transposase activity"/>
    <property type="evidence" value="ECO:0007669"/>
    <property type="project" value="TreeGrafter"/>
</dbReference>
<dbReference type="GO" id="GO:0005829">
    <property type="term" value="C:cytosol"/>
    <property type="evidence" value="ECO:0007669"/>
    <property type="project" value="TreeGrafter"/>
</dbReference>
<feature type="region of interest" description="Disordered" evidence="2">
    <location>
        <begin position="45"/>
        <end position="68"/>
    </location>
</feature>
<dbReference type="AlphaFoldDB" id="A0A2L1GKX5"/>
<accession>A0A2L1GKX5</accession>
<dbReference type="InterPro" id="IPR001584">
    <property type="entry name" value="Integrase_cat-core"/>
</dbReference>
<dbReference type="InterPro" id="IPR009057">
    <property type="entry name" value="Homeodomain-like_sf"/>
</dbReference>
<dbReference type="Proteomes" id="UP000239867">
    <property type="component" value="Chromosome"/>
</dbReference>
<keyword evidence="1" id="KW-0233">DNA recombination</keyword>
<dbReference type="KEGG" id="deo:CAY53_01355"/>
<dbReference type="OrthoDB" id="9803231at2"/>
<dbReference type="InterPro" id="IPR025246">
    <property type="entry name" value="IS30-like_HTH"/>
</dbReference>
<dbReference type="SUPFAM" id="SSF46689">
    <property type="entry name" value="Homeodomain-like"/>
    <property type="match status" value="1"/>
</dbReference>
<dbReference type="SUPFAM" id="SSF53098">
    <property type="entry name" value="Ribonuclease H-like"/>
    <property type="match status" value="1"/>
</dbReference>
<evidence type="ECO:0000313" key="5">
    <source>
        <dbReference type="Proteomes" id="UP000239867"/>
    </source>
</evidence>
<dbReference type="InterPro" id="IPR036397">
    <property type="entry name" value="RNaseH_sf"/>
</dbReference>
<dbReference type="PANTHER" id="PTHR10948">
    <property type="entry name" value="TRANSPOSASE"/>
    <property type="match status" value="1"/>
</dbReference>
<dbReference type="PANTHER" id="PTHR10948:SF23">
    <property type="entry name" value="TRANSPOSASE INSI FOR INSERTION SEQUENCE ELEMENT IS30A-RELATED"/>
    <property type="match status" value="1"/>
</dbReference>
<dbReference type="InterPro" id="IPR012337">
    <property type="entry name" value="RNaseH-like_sf"/>
</dbReference>
<evidence type="ECO:0000256" key="1">
    <source>
        <dbReference type="ARBA" id="ARBA00023172"/>
    </source>
</evidence>
<dbReference type="GO" id="GO:0032196">
    <property type="term" value="P:transposition"/>
    <property type="evidence" value="ECO:0007669"/>
    <property type="project" value="TreeGrafter"/>
</dbReference>
<dbReference type="GO" id="GO:0003676">
    <property type="term" value="F:nucleic acid binding"/>
    <property type="evidence" value="ECO:0007669"/>
    <property type="project" value="InterPro"/>
</dbReference>
<keyword evidence="5" id="KW-1185">Reference proteome</keyword>
<dbReference type="GO" id="GO:0015074">
    <property type="term" value="P:DNA integration"/>
    <property type="evidence" value="ECO:0007669"/>
    <property type="project" value="InterPro"/>
</dbReference>
<dbReference type="InterPro" id="IPR053392">
    <property type="entry name" value="Transposase_IS30-like"/>
</dbReference>
<dbReference type="NCBIfam" id="NF033563">
    <property type="entry name" value="transpos_IS30"/>
    <property type="match status" value="1"/>
</dbReference>
<dbReference type="Gene3D" id="3.30.420.10">
    <property type="entry name" value="Ribonuclease H-like superfamily/Ribonuclease H"/>
    <property type="match status" value="1"/>
</dbReference>
<dbReference type="RefSeq" id="WP_104935617.1">
    <property type="nucleotide sequence ID" value="NZ_CP021255.1"/>
</dbReference>
<dbReference type="GO" id="GO:0006310">
    <property type="term" value="P:DNA recombination"/>
    <property type="evidence" value="ECO:0007669"/>
    <property type="project" value="UniProtKB-KW"/>
</dbReference>
<gene>
    <name evidence="4" type="ORF">CAY53_01355</name>
</gene>